<protein>
    <submittedName>
        <fullName evidence="1">Uncharacterized protein</fullName>
    </submittedName>
</protein>
<proteinExistence type="predicted"/>
<reference evidence="1" key="1">
    <citation type="journal article" date="2015" name="Nature">
        <title>Complex archaea that bridge the gap between prokaryotes and eukaryotes.</title>
        <authorList>
            <person name="Spang A."/>
            <person name="Saw J.H."/>
            <person name="Jorgensen S.L."/>
            <person name="Zaremba-Niedzwiedzka K."/>
            <person name="Martijn J."/>
            <person name="Lind A.E."/>
            <person name="van Eijk R."/>
            <person name="Schleper C."/>
            <person name="Guy L."/>
            <person name="Ettema T.J."/>
        </authorList>
    </citation>
    <scope>NUCLEOTIDE SEQUENCE</scope>
</reference>
<accession>A0A0F9LW18</accession>
<dbReference type="SUPFAM" id="SSF54637">
    <property type="entry name" value="Thioesterase/thiol ester dehydrase-isomerase"/>
    <property type="match status" value="1"/>
</dbReference>
<dbReference type="Gene3D" id="3.10.129.10">
    <property type="entry name" value="Hotdog Thioesterase"/>
    <property type="match status" value="1"/>
</dbReference>
<evidence type="ECO:0000313" key="1">
    <source>
        <dbReference type="EMBL" id="KKM68550.1"/>
    </source>
</evidence>
<organism evidence="1">
    <name type="scientific">marine sediment metagenome</name>
    <dbReference type="NCBI Taxonomy" id="412755"/>
    <lineage>
        <taxon>unclassified sequences</taxon>
        <taxon>metagenomes</taxon>
        <taxon>ecological metagenomes</taxon>
    </lineage>
</organism>
<dbReference type="EMBL" id="LAZR01010148">
    <property type="protein sequence ID" value="KKM68550.1"/>
    <property type="molecule type" value="Genomic_DNA"/>
</dbReference>
<sequence length="241" mass="25456">MDESVIINKEFMGPPGYGQGGYVCGVVAQLIGDAAEVTLRGPAPLEKLLKVQHLDEGGVAISDGDTLIAEGSPITFDIDVPAPVSFSEAEAASKFYLGIEHHPVPTCFVCSTQIPEESGLSIFPGPVEERSMVATPWTPVARLGRADGKVESKFLWAVLDCPSGWALLDLAGFFGSVPYDPAALGRLSGKIIEPVEVGQRCIAIGWSIGVEGRKGYAGSAIYSSNGDLHAVARATWIRLKT</sequence>
<name>A0A0F9LW18_9ZZZZ</name>
<gene>
    <name evidence="1" type="ORF">LCGC14_1459760</name>
</gene>
<comment type="caution">
    <text evidence="1">The sequence shown here is derived from an EMBL/GenBank/DDBJ whole genome shotgun (WGS) entry which is preliminary data.</text>
</comment>
<dbReference type="AlphaFoldDB" id="A0A0F9LW18"/>
<dbReference type="InterPro" id="IPR029069">
    <property type="entry name" value="HotDog_dom_sf"/>
</dbReference>